<keyword evidence="1" id="KW-1133">Transmembrane helix</keyword>
<evidence type="ECO:0000313" key="2">
    <source>
        <dbReference type="EMBL" id="KAF2254581.1"/>
    </source>
</evidence>
<protein>
    <recommendedName>
        <fullName evidence="4">Transmembrane protein</fullName>
    </recommendedName>
</protein>
<dbReference type="Proteomes" id="UP000800094">
    <property type="component" value="Unassembled WGS sequence"/>
</dbReference>
<evidence type="ECO:0000313" key="3">
    <source>
        <dbReference type="Proteomes" id="UP000800094"/>
    </source>
</evidence>
<sequence>MCHTAHHRVAGARFGVYAWFWPRYTGIVVSAPHSARHGAKAAVFCPTERTLSIHDAISHLSLLKRLGFPLRGAQDGSCKRHRQGGRKVLSAVILISRSFAVLSVAFLVYVVVCSVLPLASTEGGRKESAGVRLLPEVRKPHQVFMRSASVEA</sequence>
<gene>
    <name evidence="2" type="ORF">BU26DRAFT_141289</name>
</gene>
<keyword evidence="1" id="KW-0472">Membrane</keyword>
<proteinExistence type="predicted"/>
<dbReference type="EMBL" id="ML987190">
    <property type="protein sequence ID" value="KAF2254581.1"/>
    <property type="molecule type" value="Genomic_DNA"/>
</dbReference>
<dbReference type="GeneID" id="54573150"/>
<evidence type="ECO:0008006" key="4">
    <source>
        <dbReference type="Google" id="ProtNLM"/>
    </source>
</evidence>
<feature type="transmembrane region" description="Helical" evidence="1">
    <location>
        <begin position="88"/>
        <end position="112"/>
    </location>
</feature>
<keyword evidence="1" id="KW-0812">Transmembrane</keyword>
<dbReference type="AlphaFoldDB" id="A0A6A6IVJ8"/>
<name>A0A6A6IVJ8_9PLEO</name>
<evidence type="ECO:0000256" key="1">
    <source>
        <dbReference type="SAM" id="Phobius"/>
    </source>
</evidence>
<organism evidence="2 3">
    <name type="scientific">Trematosphaeria pertusa</name>
    <dbReference type="NCBI Taxonomy" id="390896"/>
    <lineage>
        <taxon>Eukaryota</taxon>
        <taxon>Fungi</taxon>
        <taxon>Dikarya</taxon>
        <taxon>Ascomycota</taxon>
        <taxon>Pezizomycotina</taxon>
        <taxon>Dothideomycetes</taxon>
        <taxon>Pleosporomycetidae</taxon>
        <taxon>Pleosporales</taxon>
        <taxon>Massarineae</taxon>
        <taxon>Trematosphaeriaceae</taxon>
        <taxon>Trematosphaeria</taxon>
    </lineage>
</organism>
<accession>A0A6A6IVJ8</accession>
<keyword evidence="3" id="KW-1185">Reference proteome</keyword>
<reference evidence="2" key="1">
    <citation type="journal article" date="2020" name="Stud. Mycol.">
        <title>101 Dothideomycetes genomes: a test case for predicting lifestyles and emergence of pathogens.</title>
        <authorList>
            <person name="Haridas S."/>
            <person name="Albert R."/>
            <person name="Binder M."/>
            <person name="Bloem J."/>
            <person name="Labutti K."/>
            <person name="Salamov A."/>
            <person name="Andreopoulos B."/>
            <person name="Baker S."/>
            <person name="Barry K."/>
            <person name="Bills G."/>
            <person name="Bluhm B."/>
            <person name="Cannon C."/>
            <person name="Castanera R."/>
            <person name="Culley D."/>
            <person name="Daum C."/>
            <person name="Ezra D."/>
            <person name="Gonzalez J."/>
            <person name="Henrissat B."/>
            <person name="Kuo A."/>
            <person name="Liang C."/>
            <person name="Lipzen A."/>
            <person name="Lutzoni F."/>
            <person name="Magnuson J."/>
            <person name="Mondo S."/>
            <person name="Nolan M."/>
            <person name="Ohm R."/>
            <person name="Pangilinan J."/>
            <person name="Park H.-J."/>
            <person name="Ramirez L."/>
            <person name="Alfaro M."/>
            <person name="Sun H."/>
            <person name="Tritt A."/>
            <person name="Yoshinaga Y."/>
            <person name="Zwiers L.-H."/>
            <person name="Turgeon B."/>
            <person name="Goodwin S."/>
            <person name="Spatafora J."/>
            <person name="Crous P."/>
            <person name="Grigoriev I."/>
        </authorList>
    </citation>
    <scope>NUCLEOTIDE SEQUENCE</scope>
    <source>
        <strain evidence="2">CBS 122368</strain>
    </source>
</reference>
<dbReference type="RefSeq" id="XP_033689585.1">
    <property type="nucleotide sequence ID" value="XM_033819820.1"/>
</dbReference>